<dbReference type="CDD" id="cd07119">
    <property type="entry name" value="ALDH_BADH-GbsA"/>
    <property type="match status" value="1"/>
</dbReference>
<dbReference type="Pfam" id="PF00171">
    <property type="entry name" value="Aldedh"/>
    <property type="match status" value="1"/>
</dbReference>
<keyword evidence="1 3" id="KW-0560">Oxidoreductase</keyword>
<evidence type="ECO:0000313" key="5">
    <source>
        <dbReference type="EMBL" id="MDZ5607285.1"/>
    </source>
</evidence>
<comment type="caution">
    <text evidence="5">The sequence shown here is derived from an EMBL/GenBank/DDBJ whole genome shotgun (WGS) entry which is preliminary data.</text>
</comment>
<dbReference type="Proteomes" id="UP001291930">
    <property type="component" value="Unassembled WGS sequence"/>
</dbReference>
<evidence type="ECO:0000256" key="1">
    <source>
        <dbReference type="ARBA" id="ARBA00023002"/>
    </source>
</evidence>
<keyword evidence="6" id="KW-1185">Reference proteome</keyword>
<feature type="domain" description="Aldehyde dehydrogenase" evidence="4">
    <location>
        <begin position="12"/>
        <end position="476"/>
    </location>
</feature>
<evidence type="ECO:0000313" key="6">
    <source>
        <dbReference type="Proteomes" id="UP001291930"/>
    </source>
</evidence>
<dbReference type="Gene3D" id="3.40.309.10">
    <property type="entry name" value="Aldehyde Dehydrogenase, Chain A, domain 2"/>
    <property type="match status" value="1"/>
</dbReference>
<dbReference type="InterPro" id="IPR016163">
    <property type="entry name" value="Ald_DH_C"/>
</dbReference>
<organism evidence="5 6">
    <name type="scientific">Bacillus bingmayongensis</name>
    <dbReference type="NCBI Taxonomy" id="1150157"/>
    <lineage>
        <taxon>Bacteria</taxon>
        <taxon>Bacillati</taxon>
        <taxon>Bacillota</taxon>
        <taxon>Bacilli</taxon>
        <taxon>Bacillales</taxon>
        <taxon>Bacillaceae</taxon>
        <taxon>Bacillus</taxon>
    </lineage>
</organism>
<dbReference type="SUPFAM" id="SSF53720">
    <property type="entry name" value="ALDH-like"/>
    <property type="match status" value="1"/>
</dbReference>
<evidence type="ECO:0000256" key="3">
    <source>
        <dbReference type="RuleBase" id="RU003345"/>
    </source>
</evidence>
<dbReference type="InterPro" id="IPR016162">
    <property type="entry name" value="Ald_DH_N"/>
</dbReference>
<evidence type="ECO:0000259" key="4">
    <source>
        <dbReference type="Pfam" id="PF00171"/>
    </source>
</evidence>
<dbReference type="InterPro" id="IPR016161">
    <property type="entry name" value="Ald_DH/histidinol_DH"/>
</dbReference>
<protein>
    <submittedName>
        <fullName evidence="5">Aldehyde dehydrogenase family protein</fullName>
    </submittedName>
</protein>
<dbReference type="RefSeq" id="WP_374217472.1">
    <property type="nucleotide sequence ID" value="NZ_JAXOVW010000014.1"/>
</dbReference>
<accession>A0ABU5JV39</accession>
<sequence length="497" mass="54399">MLDLKMYLNGEWRDSSNQEKRPIINPANGKVIAYAPEGTIEDVKYAIEVARATFDSGIWSETSAAERASYLFKIADEIDKNMEELTRLETMDNGKTYREAEGDVGDAAACFRYYAGLITKPDGQTYHVADPMQAMVVREPVGVCGLIVPWNYPLLMSVWKIAPALAAGNTIVFKPSEVTPITATKLFEIFEKVELPTGVANMVMGAGPIVGNEIAASDKVDMISFTGGTKTGKHIMRTAADNMKKISLELGGKSPNIIFADADFETAVDYALFGIYAGTGQVCSAGSRILVEESVYDKFVTRFVERAKQINVGPGNNSESEMGPLVSQEHMEKVLRYIEIGKDEGAEIACGGKRILADGKGDGFFIEPTVFVNVKPDMRIVQEEIFGPVVVIQKFKSEQEAIELANGTDYGLAGGVFTVDGAKAMRVIRKLRAGITWINSYHPTYNEAPWGGYKQSGIGRSLGTFGLEEFQEIKQININLEVEPIGWFANKKTIGVK</sequence>
<dbReference type="InterPro" id="IPR015590">
    <property type="entry name" value="Aldehyde_DH_dom"/>
</dbReference>
<dbReference type="EMBL" id="JAXOVW010000014">
    <property type="protein sequence ID" value="MDZ5607285.1"/>
    <property type="molecule type" value="Genomic_DNA"/>
</dbReference>
<dbReference type="InterPro" id="IPR029510">
    <property type="entry name" value="Ald_DH_CS_GLU"/>
</dbReference>
<feature type="active site" evidence="2">
    <location>
        <position position="249"/>
    </location>
</feature>
<gene>
    <name evidence="5" type="ORF">U2I54_09245</name>
</gene>
<dbReference type="PROSITE" id="PS00687">
    <property type="entry name" value="ALDEHYDE_DEHYDR_GLU"/>
    <property type="match status" value="1"/>
</dbReference>
<evidence type="ECO:0000256" key="2">
    <source>
        <dbReference type="PROSITE-ProRule" id="PRU10007"/>
    </source>
</evidence>
<dbReference type="PANTHER" id="PTHR11699">
    <property type="entry name" value="ALDEHYDE DEHYDROGENASE-RELATED"/>
    <property type="match status" value="1"/>
</dbReference>
<comment type="similarity">
    <text evidence="3">Belongs to the aldehyde dehydrogenase family.</text>
</comment>
<name>A0ABU5JV39_9BACI</name>
<reference evidence="6" key="1">
    <citation type="submission" date="2023-11" db="EMBL/GenBank/DDBJ databases">
        <title>Genome Sequence of Bacillus pseudomycoides stain BUPM19.</title>
        <authorList>
            <person name="Farhat A."/>
        </authorList>
    </citation>
    <scope>NUCLEOTIDE SEQUENCE [LARGE SCALE GENOMIC DNA]</scope>
    <source>
        <strain evidence="6">BUPM19</strain>
    </source>
</reference>
<proteinExistence type="inferred from homology"/>
<dbReference type="Gene3D" id="3.40.605.10">
    <property type="entry name" value="Aldehyde Dehydrogenase, Chain A, domain 1"/>
    <property type="match status" value="1"/>
</dbReference>